<keyword evidence="3" id="KW-1185">Reference proteome</keyword>
<feature type="region of interest" description="Disordered" evidence="1">
    <location>
        <begin position="248"/>
        <end position="268"/>
    </location>
</feature>
<gene>
    <name evidence="2" type="ORF">TWF481_011889</name>
</gene>
<reference evidence="2 3" key="1">
    <citation type="submission" date="2023-08" db="EMBL/GenBank/DDBJ databases">
        <authorList>
            <person name="Palmer J.M."/>
        </authorList>
    </citation>
    <scope>NUCLEOTIDE SEQUENCE [LARGE SCALE GENOMIC DNA]</scope>
    <source>
        <strain evidence="2 3">TWF481</strain>
    </source>
</reference>
<protein>
    <recommendedName>
        <fullName evidence="4">C2H2-type domain-containing protein</fullName>
    </recommendedName>
</protein>
<evidence type="ECO:0000313" key="2">
    <source>
        <dbReference type="EMBL" id="KAK6497482.1"/>
    </source>
</evidence>
<organism evidence="2 3">
    <name type="scientific">Arthrobotrys musiformis</name>
    <dbReference type="NCBI Taxonomy" id="47236"/>
    <lineage>
        <taxon>Eukaryota</taxon>
        <taxon>Fungi</taxon>
        <taxon>Dikarya</taxon>
        <taxon>Ascomycota</taxon>
        <taxon>Pezizomycotina</taxon>
        <taxon>Orbiliomycetes</taxon>
        <taxon>Orbiliales</taxon>
        <taxon>Orbiliaceae</taxon>
        <taxon>Arthrobotrys</taxon>
    </lineage>
</organism>
<name>A0AAV9VWZ0_9PEZI</name>
<evidence type="ECO:0000313" key="3">
    <source>
        <dbReference type="Proteomes" id="UP001370758"/>
    </source>
</evidence>
<evidence type="ECO:0008006" key="4">
    <source>
        <dbReference type="Google" id="ProtNLM"/>
    </source>
</evidence>
<feature type="region of interest" description="Disordered" evidence="1">
    <location>
        <begin position="1"/>
        <end position="46"/>
    </location>
</feature>
<dbReference type="AlphaFoldDB" id="A0AAV9VWZ0"/>
<dbReference type="Proteomes" id="UP001370758">
    <property type="component" value="Unassembled WGS sequence"/>
</dbReference>
<comment type="caution">
    <text evidence="2">The sequence shown here is derived from an EMBL/GenBank/DDBJ whole genome shotgun (WGS) entry which is preliminary data.</text>
</comment>
<feature type="compositionally biased region" description="Gly residues" evidence="1">
    <location>
        <begin position="1"/>
        <end position="12"/>
    </location>
</feature>
<dbReference type="EMBL" id="JAVHJL010000009">
    <property type="protein sequence ID" value="KAK6497482.1"/>
    <property type="molecule type" value="Genomic_DNA"/>
</dbReference>
<proteinExistence type="predicted"/>
<sequence>MDPFYGSGGGGRQDSDAYNYGSPVEPYGRNGYPYPPQIDIGDDELGSPTVQFDDLHSPTYPPYHNWEYPSPISSQPSTQSSRLWGTGSVHSSRTMADDYPRQRVMSGVRCIFHWRKCDFRSPYHDEWVEHIYSEHFGHGDHTPHREREFGNTPTAWTCRFRDCKYVVPQEYDRQTLWDKKLVHIFEHFKYHNGKPEDIREDPNWMAYYKEMGFCSDDDYRGGVSAPPIQYPFQHGITELRKIKKELKMRGVPQDAPGEPRAIPPGEQITHYQYPPQAQYQPPQPPPAQYHGYQNMDSVMHTHSPFQDPNQYQYTHVQAQGPIYYN</sequence>
<evidence type="ECO:0000256" key="1">
    <source>
        <dbReference type="SAM" id="MobiDB-lite"/>
    </source>
</evidence>
<accession>A0AAV9VWZ0</accession>